<organism evidence="1 2">
    <name type="scientific">Trebonia kvetii</name>
    <dbReference type="NCBI Taxonomy" id="2480626"/>
    <lineage>
        <taxon>Bacteria</taxon>
        <taxon>Bacillati</taxon>
        <taxon>Actinomycetota</taxon>
        <taxon>Actinomycetes</taxon>
        <taxon>Streptosporangiales</taxon>
        <taxon>Treboniaceae</taxon>
        <taxon>Trebonia</taxon>
    </lineage>
</organism>
<dbReference type="EMBL" id="RPFW01000004">
    <property type="protein sequence ID" value="TVZ03602.1"/>
    <property type="molecule type" value="Genomic_DNA"/>
</dbReference>
<evidence type="ECO:0000313" key="1">
    <source>
        <dbReference type="EMBL" id="TVZ03602.1"/>
    </source>
</evidence>
<name>A0A6P2BWZ6_9ACTN</name>
<keyword evidence="2" id="KW-1185">Reference proteome</keyword>
<comment type="caution">
    <text evidence="1">The sequence shown here is derived from an EMBL/GenBank/DDBJ whole genome shotgun (WGS) entry which is preliminary data.</text>
</comment>
<reference evidence="1 2" key="1">
    <citation type="submission" date="2018-11" db="EMBL/GenBank/DDBJ databases">
        <title>Trebonia kvetii gen.nov., sp.nov., a novel acidophilic actinobacterium, and proposal of the new actinobacterial family Treboniaceae fam. nov.</title>
        <authorList>
            <person name="Rapoport D."/>
            <person name="Sagova-Mareckova M."/>
            <person name="Sedlacek I."/>
            <person name="Provaznik J."/>
            <person name="Kralova S."/>
            <person name="Pavlinic D."/>
            <person name="Benes V."/>
            <person name="Kopecky J."/>
        </authorList>
    </citation>
    <scope>NUCLEOTIDE SEQUENCE [LARGE SCALE GENOMIC DNA]</scope>
    <source>
        <strain evidence="1 2">15Tr583</strain>
    </source>
</reference>
<accession>A0A6P2BWZ6</accession>
<dbReference type="AlphaFoldDB" id="A0A6P2BWZ6"/>
<dbReference type="Proteomes" id="UP000460272">
    <property type="component" value="Unassembled WGS sequence"/>
</dbReference>
<sequence>MADKITYYAIIDDSSSLEHPAGVIRRIENDEREIDEVFSRNLTWEFSSLLYSAEHGDLTNDFTVITEDEATQVIERIRAESVDPE</sequence>
<proteinExistence type="predicted"/>
<dbReference type="RefSeq" id="WP_145856528.1">
    <property type="nucleotide sequence ID" value="NZ_RPFW01000004.1"/>
</dbReference>
<protein>
    <submittedName>
        <fullName evidence="1">Uncharacterized protein</fullName>
    </submittedName>
</protein>
<evidence type="ECO:0000313" key="2">
    <source>
        <dbReference type="Proteomes" id="UP000460272"/>
    </source>
</evidence>
<gene>
    <name evidence="1" type="ORF">EAS64_24875</name>
</gene>